<evidence type="ECO:0000313" key="3">
    <source>
        <dbReference type="Proteomes" id="UP001500767"/>
    </source>
</evidence>
<name>A0ABP6Y3E6_9ACTN</name>
<keyword evidence="3" id="KW-1185">Reference proteome</keyword>
<accession>A0ABP6Y3E6</accession>
<evidence type="ECO:0000313" key="2">
    <source>
        <dbReference type="EMBL" id="GAA3576304.1"/>
    </source>
</evidence>
<dbReference type="SMART" id="SM00858">
    <property type="entry name" value="SAF"/>
    <property type="match status" value="1"/>
</dbReference>
<gene>
    <name evidence="2" type="ORF">GCM10022197_36930</name>
</gene>
<reference evidence="3" key="1">
    <citation type="journal article" date="2019" name="Int. J. Syst. Evol. Microbiol.">
        <title>The Global Catalogue of Microorganisms (GCM) 10K type strain sequencing project: providing services to taxonomists for standard genome sequencing and annotation.</title>
        <authorList>
            <consortium name="The Broad Institute Genomics Platform"/>
            <consortium name="The Broad Institute Genome Sequencing Center for Infectious Disease"/>
            <person name="Wu L."/>
            <person name="Ma J."/>
        </authorList>
    </citation>
    <scope>NUCLEOTIDE SEQUENCE [LARGE SCALE GENOMIC DNA]</scope>
    <source>
        <strain evidence="3">JCM 16540</strain>
    </source>
</reference>
<sequence>MRARPASRPGAPHRRRSLLRDLARATSWHRRKLAVLAAVATVLTGLAAVAPPAPPTTAVVRTRTPLSGGVLLTADDLEVVDLPTDGLPDGPVGDPADLVGRRLAAPLPRHQVLTTTALATDTTAAATGRTLAPVRLADADVALLLQPGDLVDVIASAADGGATSTVARRVRVVTVPARDPDEQGTATGALVVLDVADADVEALARAAASGGLTVVWS</sequence>
<evidence type="ECO:0000259" key="1">
    <source>
        <dbReference type="SMART" id="SM00858"/>
    </source>
</evidence>
<dbReference type="Proteomes" id="UP001500767">
    <property type="component" value="Unassembled WGS sequence"/>
</dbReference>
<dbReference type="InterPro" id="IPR013974">
    <property type="entry name" value="SAF"/>
</dbReference>
<feature type="domain" description="SAF" evidence="1">
    <location>
        <begin position="57"/>
        <end position="119"/>
    </location>
</feature>
<dbReference type="RefSeq" id="WP_204911103.1">
    <property type="nucleotide sequence ID" value="NZ_BAAAYR010000005.1"/>
</dbReference>
<organism evidence="2 3">
    <name type="scientific">Microlunatus spumicola</name>
    <dbReference type="NCBI Taxonomy" id="81499"/>
    <lineage>
        <taxon>Bacteria</taxon>
        <taxon>Bacillati</taxon>
        <taxon>Actinomycetota</taxon>
        <taxon>Actinomycetes</taxon>
        <taxon>Propionibacteriales</taxon>
        <taxon>Propionibacteriaceae</taxon>
        <taxon>Microlunatus</taxon>
    </lineage>
</organism>
<proteinExistence type="predicted"/>
<protein>
    <recommendedName>
        <fullName evidence="1">SAF domain-containing protein</fullName>
    </recommendedName>
</protein>
<dbReference type="EMBL" id="BAAAYR010000005">
    <property type="protein sequence ID" value="GAA3576304.1"/>
    <property type="molecule type" value="Genomic_DNA"/>
</dbReference>
<dbReference type="CDD" id="cd11614">
    <property type="entry name" value="SAF_CpaB_FlgA_like"/>
    <property type="match status" value="1"/>
</dbReference>
<dbReference type="Pfam" id="PF08666">
    <property type="entry name" value="SAF"/>
    <property type="match status" value="1"/>
</dbReference>
<comment type="caution">
    <text evidence="2">The sequence shown here is derived from an EMBL/GenBank/DDBJ whole genome shotgun (WGS) entry which is preliminary data.</text>
</comment>
<dbReference type="Gene3D" id="3.90.1210.10">
    <property type="entry name" value="Antifreeze-like/N-acetylneuraminic acid synthase C-terminal domain"/>
    <property type="match status" value="1"/>
</dbReference>